<dbReference type="EMBL" id="KL367913">
    <property type="protein sequence ID" value="KFD59471.1"/>
    <property type="molecule type" value="Genomic_DNA"/>
</dbReference>
<protein>
    <recommendedName>
        <fullName evidence="2">Reverse transcriptase domain-containing protein</fullName>
    </recommendedName>
</protein>
<dbReference type="InterPro" id="IPR000477">
    <property type="entry name" value="RT_dom"/>
</dbReference>
<name>A0A085MQH5_9BILA</name>
<dbReference type="AlphaFoldDB" id="A0A085MQH5"/>
<sequence>MVKSLPGKGLELLFNLWLYLGDVPSRLKECRTVLVPKRYPPQGPGDYRPITIASTLYRVFTKILANRLSQCVELNRRQNGFMKGINGCGENTFILSTALESSRRHARELNLASLDLQKAFDTVSHASIRRALCRQNVPTKGIQLLMNLLSNSYTRLDHANGMSAPIPMCRGVKQGDPLSPLLFNLVMDELLDELEGAGGGFTFSPSTQVNCLAYADDILLLSDSRAGLQSNLLRCSRFLSARSLRLNIQKCSTLRMYKVPRIRSICATRDPMFYLDPTDESTLLPAFTGAEFLHYLGVDFNPYGRRRDQVAGALVLLARVRRAPLKPQQKIELIRNHLLPRLLYSLTVGNPLANTGRTIDKKIRQCVKEILHLPASTMCDDFFYVPRSRGGLGFLNLQEATDLSVLRLMVKMRTNDDDVARTSAEQWFNQRRFAKLAARRGLPTANLGALHKVKEEIAKKHQERFQRSYQGSGHAEFHDKRSNAWMGGEQMTGRGYINAIKVRASLVPTRVQTLRGRADPGDHRTLCRRCGDVSRAPESLAHISQTCAFCHGLIIRRHNAIVQKLAQLAQTQGFQCTTEPIIRINDQTHKPDLVLAKNSSCWTIDVSIPWESRDPLDRRHMQKCQKYRCLAEPVKKLTNSTEFSTGAIVIGARGAWCERNDDTLSRAGLSITDRMKQLLCLITLEKTCQLISWFMRSTDRLALRQPTRHRSSAQRTEARIPRSVDQAAFGSPARHHVAASPRHAPENRTVPAAH</sequence>
<dbReference type="Pfam" id="PF00078">
    <property type="entry name" value="RVT_1"/>
    <property type="match status" value="1"/>
</dbReference>
<evidence type="ECO:0000313" key="3">
    <source>
        <dbReference type="EMBL" id="KFD59471.1"/>
    </source>
</evidence>
<dbReference type="PANTHER" id="PTHR35450">
    <property type="entry name" value="REVERSE TRANSCRIPTASE DOMAIN-CONTAINING PROTEIN"/>
    <property type="match status" value="1"/>
</dbReference>
<accession>A0A085MQH5</accession>
<dbReference type="PANTHER" id="PTHR35450:SF2">
    <property type="entry name" value="REVERSE TRANSCRIPTASE DOMAIN-CONTAINING PROTEIN"/>
    <property type="match status" value="1"/>
</dbReference>
<dbReference type="InterPro" id="IPR043502">
    <property type="entry name" value="DNA/RNA_pol_sf"/>
</dbReference>
<dbReference type="Gene3D" id="3.30.70.270">
    <property type="match status" value="1"/>
</dbReference>
<reference evidence="3" key="1">
    <citation type="journal article" date="2014" name="Nat. Genet.">
        <title>Genome and transcriptome of the porcine whipworm Trichuris suis.</title>
        <authorList>
            <person name="Jex A.R."/>
            <person name="Nejsum P."/>
            <person name="Schwarz E.M."/>
            <person name="Hu L."/>
            <person name="Young N.D."/>
            <person name="Hall R.S."/>
            <person name="Korhonen P.K."/>
            <person name="Liao S."/>
            <person name="Thamsborg S."/>
            <person name="Xia J."/>
            <person name="Xu P."/>
            <person name="Wang S."/>
            <person name="Scheerlinck J.P."/>
            <person name="Hofmann A."/>
            <person name="Sternberg P.W."/>
            <person name="Wang J."/>
            <person name="Gasser R.B."/>
        </authorList>
    </citation>
    <scope>NUCLEOTIDE SEQUENCE [LARGE SCALE GENOMIC DNA]</scope>
    <source>
        <strain evidence="3">DCEP-RM93F</strain>
    </source>
</reference>
<dbReference type="CDD" id="cd01650">
    <property type="entry name" value="RT_nLTR_like"/>
    <property type="match status" value="1"/>
</dbReference>
<evidence type="ECO:0000259" key="2">
    <source>
        <dbReference type="PROSITE" id="PS50878"/>
    </source>
</evidence>
<dbReference type="Proteomes" id="UP000030758">
    <property type="component" value="Unassembled WGS sequence"/>
</dbReference>
<dbReference type="SUPFAM" id="SSF56672">
    <property type="entry name" value="DNA/RNA polymerases"/>
    <property type="match status" value="1"/>
</dbReference>
<dbReference type="InterPro" id="IPR043128">
    <property type="entry name" value="Rev_trsase/Diguanyl_cyclase"/>
</dbReference>
<gene>
    <name evidence="3" type="ORF">M514_11684</name>
</gene>
<dbReference type="PROSITE" id="PS50878">
    <property type="entry name" value="RT_POL"/>
    <property type="match status" value="1"/>
</dbReference>
<feature type="region of interest" description="Disordered" evidence="1">
    <location>
        <begin position="704"/>
        <end position="754"/>
    </location>
</feature>
<organism evidence="3">
    <name type="scientific">Trichuris suis</name>
    <name type="common">pig whipworm</name>
    <dbReference type="NCBI Taxonomy" id="68888"/>
    <lineage>
        <taxon>Eukaryota</taxon>
        <taxon>Metazoa</taxon>
        <taxon>Ecdysozoa</taxon>
        <taxon>Nematoda</taxon>
        <taxon>Enoplea</taxon>
        <taxon>Dorylaimia</taxon>
        <taxon>Trichinellida</taxon>
        <taxon>Trichuridae</taxon>
        <taxon>Trichuris</taxon>
    </lineage>
</organism>
<feature type="domain" description="Reverse transcriptase" evidence="2">
    <location>
        <begin position="16"/>
        <end position="300"/>
    </location>
</feature>
<evidence type="ECO:0000256" key="1">
    <source>
        <dbReference type="SAM" id="MobiDB-lite"/>
    </source>
</evidence>
<proteinExistence type="predicted"/>